<dbReference type="GO" id="GO:0046872">
    <property type="term" value="F:metal ion binding"/>
    <property type="evidence" value="ECO:0007669"/>
    <property type="project" value="UniProtKB-UniRule"/>
</dbReference>
<evidence type="ECO:0000256" key="5">
    <source>
        <dbReference type="ARBA" id="ARBA00023004"/>
    </source>
</evidence>
<protein>
    <recommendedName>
        <fullName evidence="9">Cytochrome b5 heme-binding domain-containing protein</fullName>
    </recommendedName>
</protein>
<dbReference type="InterPro" id="IPR036400">
    <property type="entry name" value="Cyt_B5-like_heme/steroid_sf"/>
</dbReference>
<feature type="domain" description="Cytochrome b5 heme-binding" evidence="9">
    <location>
        <begin position="82"/>
        <end position="158"/>
    </location>
</feature>
<keyword evidence="2 8" id="KW-0349">Heme</keyword>
<dbReference type="OrthoDB" id="260519at2759"/>
<dbReference type="Proteomes" id="UP000673552">
    <property type="component" value="Unassembled WGS sequence"/>
</dbReference>
<dbReference type="FunFam" id="3.10.120.10:FF:000002">
    <property type="entry name" value="Cytochrome b5 type B"/>
    <property type="match status" value="1"/>
</dbReference>
<keyword evidence="4 8" id="KW-0479">Metal-binding</keyword>
<evidence type="ECO:0000256" key="7">
    <source>
        <dbReference type="ARBA" id="ARBA00038168"/>
    </source>
</evidence>
<dbReference type="Pfam" id="PF00173">
    <property type="entry name" value="Cyt-b5"/>
    <property type="match status" value="2"/>
</dbReference>
<evidence type="ECO:0000313" key="11">
    <source>
        <dbReference type="Proteomes" id="UP000673552"/>
    </source>
</evidence>
<dbReference type="SMART" id="SM01117">
    <property type="entry name" value="Cyt-b5"/>
    <property type="match status" value="2"/>
</dbReference>
<dbReference type="PRINTS" id="PR00363">
    <property type="entry name" value="CYTOCHROMEB5"/>
</dbReference>
<keyword evidence="5 8" id="KW-0408">Iron</keyword>
<dbReference type="InterPro" id="IPR050668">
    <property type="entry name" value="Cytochrome_b5"/>
</dbReference>
<dbReference type="GeneID" id="92518069"/>
<dbReference type="SUPFAM" id="SSF55856">
    <property type="entry name" value="Cytochrome b5-like heme/steroid binding domain"/>
    <property type="match status" value="2"/>
</dbReference>
<dbReference type="InterPro" id="IPR001199">
    <property type="entry name" value="Cyt_B5-like_heme/steroid-bd"/>
</dbReference>
<dbReference type="PANTHER" id="PTHR19359:SF14">
    <property type="entry name" value="CYTOCHROME B5 A"/>
    <property type="match status" value="1"/>
</dbReference>
<dbReference type="GO" id="GO:0016020">
    <property type="term" value="C:membrane"/>
    <property type="evidence" value="ECO:0007669"/>
    <property type="project" value="UniProtKB-SubCell"/>
</dbReference>
<gene>
    <name evidence="10" type="ORF">LSCM1_08222</name>
</gene>
<dbReference type="PROSITE" id="PS00191">
    <property type="entry name" value="CYTOCHROME_B5_1"/>
    <property type="match status" value="1"/>
</dbReference>
<comment type="similarity">
    <text evidence="7 8">Belongs to the cytochrome b5 family.</text>
</comment>
<feature type="domain" description="Cytochrome b5 heme-binding" evidence="9">
    <location>
        <begin position="1"/>
        <end position="77"/>
    </location>
</feature>
<reference evidence="11" key="1">
    <citation type="journal article" date="2021" name="Microbiol. Resour. Announc.">
        <title>LGAAP: Leishmaniinae Genome Assembly and Annotation Pipeline.</title>
        <authorList>
            <person name="Almutairi H."/>
            <person name="Urbaniak M.D."/>
            <person name="Bates M.D."/>
            <person name="Jariyapan N."/>
            <person name="Kwakye-Nuako G."/>
            <person name="Thomaz-Soccol V."/>
            <person name="Al-Salem W.S."/>
            <person name="Dillon R.J."/>
            <person name="Bates P.A."/>
            <person name="Gatherer D."/>
        </authorList>
    </citation>
    <scope>NUCLEOTIDE SEQUENCE [LARGE SCALE GENOMIC DNA]</scope>
</reference>
<evidence type="ECO:0000256" key="2">
    <source>
        <dbReference type="ARBA" id="ARBA00022617"/>
    </source>
</evidence>
<evidence type="ECO:0000256" key="4">
    <source>
        <dbReference type="ARBA" id="ARBA00022723"/>
    </source>
</evidence>
<comment type="caution">
    <text evidence="10">The sequence shown here is derived from an EMBL/GenBank/DDBJ whole genome shotgun (WGS) entry which is preliminary data.</text>
</comment>
<keyword evidence="3" id="KW-0812">Transmembrane</keyword>
<dbReference type="KEGG" id="lmat:92518069"/>
<keyword evidence="11" id="KW-1185">Reference proteome</keyword>
<sequence length="217" mass="23975">MPNITKSEVAEHNRKENGWLIINNAVYDVSKFYDDHPGGRDILLAHIGTDATEGFEAVHHSKGAMRKLEELKVGELPESERRHYISMDQVAAKKSPDSAWIVINNKVYDVTPFLDLHPGGRDVLLCHAGGDATQAFTDNGHSDMAYRMMTTYAIDDLVPNERKAFVSRKATDGQHTGSLQTMPAKSGNESLLCQIQEQLKLFLGLAVLIVAGVFLLS</sequence>
<dbReference type="AlphaFoldDB" id="A0A836HKI3"/>
<dbReference type="RefSeq" id="XP_067181584.1">
    <property type="nucleotide sequence ID" value="XM_067325557.1"/>
</dbReference>
<evidence type="ECO:0000256" key="8">
    <source>
        <dbReference type="RuleBase" id="RU362121"/>
    </source>
</evidence>
<organism evidence="10 11">
    <name type="scientific">Leishmania martiniquensis</name>
    <dbReference type="NCBI Taxonomy" id="1580590"/>
    <lineage>
        <taxon>Eukaryota</taxon>
        <taxon>Discoba</taxon>
        <taxon>Euglenozoa</taxon>
        <taxon>Kinetoplastea</taxon>
        <taxon>Metakinetoplastina</taxon>
        <taxon>Trypanosomatida</taxon>
        <taxon>Trypanosomatidae</taxon>
        <taxon>Leishmaniinae</taxon>
        <taxon>Leishmania</taxon>
    </lineage>
</organism>
<dbReference type="PROSITE" id="PS50255">
    <property type="entry name" value="CYTOCHROME_B5_2"/>
    <property type="match status" value="2"/>
</dbReference>
<keyword evidence="6" id="KW-0472">Membrane</keyword>
<accession>A0A836HKI3</accession>
<dbReference type="Gene3D" id="3.10.120.10">
    <property type="entry name" value="Cytochrome b5-like heme/steroid binding domain"/>
    <property type="match status" value="2"/>
</dbReference>
<evidence type="ECO:0000259" key="9">
    <source>
        <dbReference type="PROSITE" id="PS50255"/>
    </source>
</evidence>
<dbReference type="EMBL" id="JAFEUZ010000002">
    <property type="protein sequence ID" value="KAG5487907.1"/>
    <property type="molecule type" value="Genomic_DNA"/>
</dbReference>
<evidence type="ECO:0000256" key="3">
    <source>
        <dbReference type="ARBA" id="ARBA00022692"/>
    </source>
</evidence>
<dbReference type="GO" id="GO:0020037">
    <property type="term" value="F:heme binding"/>
    <property type="evidence" value="ECO:0007669"/>
    <property type="project" value="UniProtKB-UniRule"/>
</dbReference>
<evidence type="ECO:0000313" key="10">
    <source>
        <dbReference type="EMBL" id="KAG5487907.1"/>
    </source>
</evidence>
<dbReference type="PANTHER" id="PTHR19359">
    <property type="entry name" value="CYTOCHROME B5"/>
    <property type="match status" value="1"/>
</dbReference>
<evidence type="ECO:0000256" key="1">
    <source>
        <dbReference type="ARBA" id="ARBA00004370"/>
    </source>
</evidence>
<dbReference type="FunFam" id="3.10.120.10:FF:000007">
    <property type="entry name" value="Sulfite oxidase, mitochondrial"/>
    <property type="match status" value="1"/>
</dbReference>
<evidence type="ECO:0000256" key="6">
    <source>
        <dbReference type="ARBA" id="ARBA00023136"/>
    </source>
</evidence>
<dbReference type="InterPro" id="IPR018506">
    <property type="entry name" value="Cyt_B5_heme-BS"/>
</dbReference>
<reference evidence="11" key="2">
    <citation type="journal article" date="2021" name="Sci. Data">
        <title>Chromosome-scale genome sequencing, assembly and annotation of six genomes from subfamily Leishmaniinae.</title>
        <authorList>
            <person name="Almutairi H."/>
            <person name="Urbaniak M.D."/>
            <person name="Bates M.D."/>
            <person name="Jariyapan N."/>
            <person name="Kwakye-Nuako G."/>
            <person name="Thomaz Soccol V."/>
            <person name="Al-Salem W.S."/>
            <person name="Dillon R.J."/>
            <person name="Bates P.A."/>
            <person name="Gatherer D."/>
        </authorList>
    </citation>
    <scope>NUCLEOTIDE SEQUENCE [LARGE SCALE GENOMIC DNA]</scope>
</reference>
<proteinExistence type="inferred from homology"/>
<name>A0A836HKI3_9TRYP</name>
<comment type="subcellular location">
    <subcellularLocation>
        <location evidence="1">Membrane</location>
    </subcellularLocation>
</comment>